<dbReference type="AlphaFoldDB" id="A0AA37LTE7"/>
<keyword evidence="5" id="KW-1185">Reference proteome</keyword>
<dbReference type="Gene3D" id="3.90.180.10">
    <property type="entry name" value="Medium-chain alcohol dehydrogenases, catalytic domain"/>
    <property type="match status" value="1"/>
</dbReference>
<comment type="similarity">
    <text evidence="1">Belongs to the zinc-containing alcohol dehydrogenase family.</text>
</comment>
<keyword evidence="2" id="KW-0560">Oxidoreductase</keyword>
<comment type="caution">
    <text evidence="4">The sequence shown here is derived from an EMBL/GenBank/DDBJ whole genome shotgun (WGS) entry which is preliminary data.</text>
</comment>
<dbReference type="InterPro" id="IPR013154">
    <property type="entry name" value="ADH-like_N"/>
</dbReference>
<name>A0AA37LTE7_9PEZI</name>
<dbReference type="Pfam" id="PF08240">
    <property type="entry name" value="ADH_N"/>
    <property type="match status" value="1"/>
</dbReference>
<dbReference type="CDD" id="cd08249">
    <property type="entry name" value="enoyl_reductase_like"/>
    <property type="match status" value="1"/>
</dbReference>
<organism evidence="4 5">
    <name type="scientific">Colletotrichum liriopes</name>
    <dbReference type="NCBI Taxonomy" id="708192"/>
    <lineage>
        <taxon>Eukaryota</taxon>
        <taxon>Fungi</taxon>
        <taxon>Dikarya</taxon>
        <taxon>Ascomycota</taxon>
        <taxon>Pezizomycotina</taxon>
        <taxon>Sordariomycetes</taxon>
        <taxon>Hypocreomycetidae</taxon>
        <taxon>Glomerellales</taxon>
        <taxon>Glomerellaceae</taxon>
        <taxon>Colletotrichum</taxon>
        <taxon>Colletotrichum spaethianum species complex</taxon>
    </lineage>
</organism>
<evidence type="ECO:0000259" key="3">
    <source>
        <dbReference type="SMART" id="SM00829"/>
    </source>
</evidence>
<evidence type="ECO:0000313" key="5">
    <source>
        <dbReference type="Proteomes" id="UP001055172"/>
    </source>
</evidence>
<sequence length="343" mass="36553">MKEALIDRTLHVDIHDVPVPTPGPGQILIKTIISGTNPKDWKVPKVWAPQLGPSNHGDDIAGYVESVGEDVLGFRKGDRVAAFHEMGTPHGSYAEYSIAWARSAFHVPRHTTLEDAATIPLAAMTAALGLYQRLDLPLPWSHATNHLPLVIYGGATAVGSFAIKLASLSNIHPIITVAGNGVPYVETLINKEKGDVVIDYRKGENHVLEQIRIAAGGHTILHALDGVSENETLRTIDKVLGPGSGKITNFLQNLPSDVSAEILYTTVGTVHAKDEKLGDKAFGAAFFPFFGRGLAEGWFSGHPHEVLSGGLGALEEALKALEAGKVSAKKLLLRIADTEGSSA</sequence>
<protein>
    <submittedName>
        <fullName evidence="4">Trans-enoyl reductase fsr4</fullName>
    </submittedName>
</protein>
<dbReference type="SUPFAM" id="SSF51735">
    <property type="entry name" value="NAD(P)-binding Rossmann-fold domains"/>
    <property type="match status" value="1"/>
</dbReference>
<dbReference type="Proteomes" id="UP001055172">
    <property type="component" value="Unassembled WGS sequence"/>
</dbReference>
<dbReference type="PANTHER" id="PTHR45348">
    <property type="entry name" value="HYPOTHETICAL OXIDOREDUCTASE (EUROFUNG)"/>
    <property type="match status" value="1"/>
</dbReference>
<dbReference type="InterPro" id="IPR047122">
    <property type="entry name" value="Trans-enoyl_RdTase-like"/>
</dbReference>
<dbReference type="InterPro" id="IPR011032">
    <property type="entry name" value="GroES-like_sf"/>
</dbReference>
<evidence type="ECO:0000256" key="2">
    <source>
        <dbReference type="ARBA" id="ARBA00023002"/>
    </source>
</evidence>
<gene>
    <name evidence="4" type="ORF">ColLi_06610</name>
</gene>
<dbReference type="SUPFAM" id="SSF50129">
    <property type="entry name" value="GroES-like"/>
    <property type="match status" value="1"/>
</dbReference>
<dbReference type="InterPro" id="IPR020843">
    <property type="entry name" value="ER"/>
</dbReference>
<dbReference type="SMART" id="SM00829">
    <property type="entry name" value="PKS_ER"/>
    <property type="match status" value="1"/>
</dbReference>
<accession>A0AA37LTE7</accession>
<dbReference type="GO" id="GO:0016651">
    <property type="term" value="F:oxidoreductase activity, acting on NAD(P)H"/>
    <property type="evidence" value="ECO:0007669"/>
    <property type="project" value="InterPro"/>
</dbReference>
<dbReference type="Gene3D" id="3.40.50.720">
    <property type="entry name" value="NAD(P)-binding Rossmann-like Domain"/>
    <property type="match status" value="1"/>
</dbReference>
<dbReference type="PANTHER" id="PTHR45348:SF5">
    <property type="entry name" value="OXIDOREDUCTASE, PUTATIVE (AFU_ORTHOLOGUE AFUA_8G01420)-RELATED"/>
    <property type="match status" value="1"/>
</dbReference>
<dbReference type="InterPro" id="IPR036291">
    <property type="entry name" value="NAD(P)-bd_dom_sf"/>
</dbReference>
<proteinExistence type="inferred from homology"/>
<dbReference type="EMBL" id="BPPX01000012">
    <property type="protein sequence ID" value="GJC83772.1"/>
    <property type="molecule type" value="Genomic_DNA"/>
</dbReference>
<evidence type="ECO:0000313" key="4">
    <source>
        <dbReference type="EMBL" id="GJC83772.1"/>
    </source>
</evidence>
<evidence type="ECO:0000256" key="1">
    <source>
        <dbReference type="ARBA" id="ARBA00008072"/>
    </source>
</evidence>
<feature type="domain" description="Enoyl reductase (ER)" evidence="3">
    <location>
        <begin position="7"/>
        <end position="332"/>
    </location>
</feature>
<reference evidence="4 5" key="1">
    <citation type="submission" date="2021-07" db="EMBL/GenBank/DDBJ databases">
        <title>Genome data of Colletotrichum spaethianum.</title>
        <authorList>
            <person name="Utami Y.D."/>
            <person name="Hiruma K."/>
        </authorList>
    </citation>
    <scope>NUCLEOTIDE SEQUENCE [LARGE SCALE GENOMIC DNA]</scope>
    <source>
        <strain evidence="4 5">MAFF 242679</strain>
    </source>
</reference>